<evidence type="ECO:0000256" key="2">
    <source>
        <dbReference type="ARBA" id="ARBA00022692"/>
    </source>
</evidence>
<dbReference type="GO" id="GO:0022848">
    <property type="term" value="F:acetylcholine-gated monoatomic cation-selective channel activity"/>
    <property type="evidence" value="ECO:0007669"/>
    <property type="project" value="InterPro"/>
</dbReference>
<dbReference type="InterPro" id="IPR029255">
    <property type="entry name" value="CLN6"/>
</dbReference>
<dbReference type="InterPro" id="IPR036734">
    <property type="entry name" value="Neur_chan_lig-bd_sf"/>
</dbReference>
<dbReference type="GeneID" id="104955855"/>
<dbReference type="GO" id="GO:0045211">
    <property type="term" value="C:postsynaptic membrane"/>
    <property type="evidence" value="ECO:0007669"/>
    <property type="project" value="InterPro"/>
</dbReference>
<reference evidence="8" key="1">
    <citation type="submission" date="2025-08" db="UniProtKB">
        <authorList>
            <consortium name="RefSeq"/>
        </authorList>
    </citation>
    <scope>IDENTIFICATION</scope>
    <source>
        <tissue evidence="8">Muscle</tissue>
    </source>
</reference>
<dbReference type="Proteomes" id="UP000504611">
    <property type="component" value="Unplaced"/>
</dbReference>
<evidence type="ECO:0000313" key="7">
    <source>
        <dbReference type="Proteomes" id="UP000504611"/>
    </source>
</evidence>
<dbReference type="PANTHER" id="PTHR16244">
    <property type="entry name" value="CEROID-LIPOFUSCINOSIS NEURONAL PROTEIN 6"/>
    <property type="match status" value="1"/>
</dbReference>
<dbReference type="InterPro" id="IPR006202">
    <property type="entry name" value="Neur_chan_lig-bd"/>
</dbReference>
<evidence type="ECO:0000313" key="8">
    <source>
        <dbReference type="RefSeq" id="XP_010781546.1"/>
    </source>
</evidence>
<evidence type="ECO:0000259" key="6">
    <source>
        <dbReference type="Pfam" id="PF02931"/>
    </source>
</evidence>
<dbReference type="OrthoDB" id="5975154at2759"/>
<dbReference type="AlphaFoldDB" id="A0A6I9P515"/>
<feature type="signal peptide" evidence="5">
    <location>
        <begin position="1"/>
        <end position="22"/>
    </location>
</feature>
<proteinExistence type="predicted"/>
<feature type="domain" description="Neurotransmitter-gated ion-channel ligand-binding" evidence="6">
    <location>
        <begin position="27"/>
        <end position="146"/>
    </location>
</feature>
<dbReference type="PRINTS" id="PR00254">
    <property type="entry name" value="NICOTINICR"/>
</dbReference>
<dbReference type="Gene3D" id="2.70.170.10">
    <property type="entry name" value="Neurotransmitter-gated ion-channel ligand-binding domain"/>
    <property type="match status" value="1"/>
</dbReference>
<evidence type="ECO:0000256" key="4">
    <source>
        <dbReference type="SAM" id="Phobius"/>
    </source>
</evidence>
<dbReference type="Pfam" id="PF02931">
    <property type="entry name" value="Neur_chan_LBD"/>
    <property type="match status" value="1"/>
</dbReference>
<dbReference type="GO" id="GO:0007040">
    <property type="term" value="P:lysosome organization"/>
    <property type="evidence" value="ECO:0007669"/>
    <property type="project" value="TreeGrafter"/>
</dbReference>
<dbReference type="SUPFAM" id="SSF63712">
    <property type="entry name" value="Nicotinic receptor ligand binding domain-like"/>
    <property type="match status" value="1"/>
</dbReference>
<keyword evidence="2 4" id="KW-0812">Transmembrane</keyword>
<feature type="transmembrane region" description="Helical" evidence="4">
    <location>
        <begin position="225"/>
        <end position="242"/>
    </location>
</feature>
<evidence type="ECO:0000256" key="1">
    <source>
        <dbReference type="ARBA" id="ARBA00004141"/>
    </source>
</evidence>
<dbReference type="RefSeq" id="XP_010781546.1">
    <property type="nucleotide sequence ID" value="XM_010783244.1"/>
</dbReference>
<feature type="transmembrane region" description="Helical" evidence="4">
    <location>
        <begin position="174"/>
        <end position="192"/>
    </location>
</feature>
<keyword evidence="4" id="KW-1133">Transmembrane helix</keyword>
<protein>
    <submittedName>
        <fullName evidence="8">Acetylcholine receptor subunit alpha-type acr-7-like</fullName>
    </submittedName>
</protein>
<dbReference type="Pfam" id="PF15156">
    <property type="entry name" value="CLN6"/>
    <property type="match status" value="1"/>
</dbReference>
<keyword evidence="3 4" id="KW-0472">Membrane</keyword>
<accession>A0A6I9P515</accession>
<evidence type="ECO:0000256" key="3">
    <source>
        <dbReference type="ARBA" id="ARBA00023136"/>
    </source>
</evidence>
<dbReference type="GO" id="GO:0005783">
    <property type="term" value="C:endoplasmic reticulum"/>
    <property type="evidence" value="ECO:0007669"/>
    <property type="project" value="TreeGrafter"/>
</dbReference>
<organism evidence="7 8">
    <name type="scientific">Notothenia coriiceps</name>
    <name type="common">black rockcod</name>
    <dbReference type="NCBI Taxonomy" id="8208"/>
    <lineage>
        <taxon>Eukaryota</taxon>
        <taxon>Metazoa</taxon>
        <taxon>Chordata</taxon>
        <taxon>Craniata</taxon>
        <taxon>Vertebrata</taxon>
        <taxon>Euteleostomi</taxon>
        <taxon>Actinopterygii</taxon>
        <taxon>Neopterygii</taxon>
        <taxon>Teleostei</taxon>
        <taxon>Neoteleostei</taxon>
        <taxon>Acanthomorphata</taxon>
        <taxon>Eupercaria</taxon>
        <taxon>Perciformes</taxon>
        <taxon>Notothenioidei</taxon>
        <taxon>Nototheniidae</taxon>
        <taxon>Notothenia</taxon>
    </lineage>
</organism>
<comment type="subcellular location">
    <subcellularLocation>
        <location evidence="1">Membrane</location>
        <topology evidence="1">Multi-pass membrane protein</topology>
    </subcellularLocation>
</comment>
<dbReference type="InterPro" id="IPR002394">
    <property type="entry name" value="Nicotinic_acetylcholine_rcpt"/>
</dbReference>
<gene>
    <name evidence="8" type="primary">LOC104955855</name>
</gene>
<evidence type="ECO:0000256" key="5">
    <source>
        <dbReference type="SAM" id="SignalP"/>
    </source>
</evidence>
<sequence>MDSVHFLLFLAVSAFTVKVSLQGAEQHRLYHDLMSNYNPLVRPVGNDSESLTVHFGLTLRQIMDVDEKNQVLTTNIWLQLYWDDFYLRWNPSDYPGVPNVRFPDNLIWKPDILLYNSADERFDATFHTNILVNSSGTCSYLPPVSYYIQYVFVLPSQIDSFELLYFYDEQLGHLMWYIPFFIILFIYFTGCFTKAREQKKIPVSGWLLLGPSSLYYWYLVTEGQITELFLLTFLAMVVVVIIKQRKGLSPDSNGLFLFCSFSVTVLLVALWVIYLWSDPVLRNKYPGLIYVPEPWSYYTLHIKQDH</sequence>
<dbReference type="PANTHER" id="PTHR16244:SF2">
    <property type="entry name" value="CEROID-LIPOFUSCINOSIS NEURONAL PROTEIN 6"/>
    <property type="match status" value="1"/>
</dbReference>
<keyword evidence="5" id="KW-0732">Signal</keyword>
<feature type="transmembrane region" description="Helical" evidence="4">
    <location>
        <begin position="201"/>
        <end position="219"/>
    </location>
</feature>
<feature type="transmembrane region" description="Helical" evidence="4">
    <location>
        <begin position="254"/>
        <end position="276"/>
    </location>
</feature>
<keyword evidence="7" id="KW-1185">Reference proteome</keyword>
<name>A0A6I9P515_9TELE</name>
<dbReference type="KEGG" id="ncc:104955855"/>
<feature type="chain" id="PRO_5026818897" evidence="5">
    <location>
        <begin position="23"/>
        <end position="306"/>
    </location>
</feature>